<dbReference type="PROSITE" id="PS51257">
    <property type="entry name" value="PROKAR_LIPOPROTEIN"/>
    <property type="match status" value="1"/>
</dbReference>
<evidence type="ECO:0008006" key="4">
    <source>
        <dbReference type="Google" id="ProtNLM"/>
    </source>
</evidence>
<gene>
    <name evidence="2" type="ORF">B0X71_03540</name>
</gene>
<feature type="chain" id="PRO_5039552839" description="Processed acidic surface protein" evidence="1">
    <location>
        <begin position="22"/>
        <end position="251"/>
    </location>
</feature>
<evidence type="ECO:0000313" key="3">
    <source>
        <dbReference type="Proteomes" id="UP000188184"/>
    </source>
</evidence>
<reference evidence="2 3" key="1">
    <citation type="submission" date="2017-02" db="EMBL/GenBank/DDBJ databases">
        <title>The complete genomic sequence of a novel cold adapted crude oil-degrading bacterium Planococcus qaidamina Y42.</title>
        <authorList>
            <person name="Yang R."/>
        </authorList>
    </citation>
    <scope>NUCLEOTIDE SEQUENCE [LARGE SCALE GENOMIC DNA]</scope>
    <source>
        <strain evidence="2 3">Y42</strain>
    </source>
</reference>
<keyword evidence="1" id="KW-0732">Signal</keyword>
<accession>A0A1Q2KVY2</accession>
<evidence type="ECO:0000313" key="2">
    <source>
        <dbReference type="EMBL" id="AQQ52274.1"/>
    </source>
</evidence>
<organism evidence="2 3">
    <name type="scientific">Planococcus lenghuensis</name>
    <dbReference type="NCBI Taxonomy" id="2213202"/>
    <lineage>
        <taxon>Bacteria</taxon>
        <taxon>Bacillati</taxon>
        <taxon>Bacillota</taxon>
        <taxon>Bacilli</taxon>
        <taxon>Bacillales</taxon>
        <taxon>Caryophanaceae</taxon>
        <taxon>Planococcus</taxon>
    </lineage>
</organism>
<protein>
    <recommendedName>
        <fullName evidence="4">Processed acidic surface protein</fullName>
    </recommendedName>
</protein>
<keyword evidence="3" id="KW-1185">Reference proteome</keyword>
<dbReference type="AlphaFoldDB" id="A0A1Q2KVY2"/>
<sequence length="251" mass="27712">MRKSKFLKMGTASILSMTVLAACAEEEPVEEEVVEEEVVEEEPVEEEVVEEEVVEEEPVAAEFDYGVIDPVEFEDEYLEPLGWTAVEFNDYTVAEYDTAVADFADFAELETTVGPVEDILAAEEGVETGVVVLEDLETAYLDPLGWSVVEFNDYAVTEYDTAIADFADFAELETTVGPVEDILVAEEDLELGAVALEDLNTTYLEPLAWSAVEFNDYVVAEYDTAIVDFADFSELETTVGPVEDIDVDAVE</sequence>
<evidence type="ECO:0000256" key="1">
    <source>
        <dbReference type="SAM" id="SignalP"/>
    </source>
</evidence>
<name>A0A1Q2KVY2_9BACL</name>
<dbReference type="Proteomes" id="UP000188184">
    <property type="component" value="Chromosome"/>
</dbReference>
<dbReference type="EMBL" id="CP019640">
    <property type="protein sequence ID" value="AQQ52274.1"/>
    <property type="molecule type" value="Genomic_DNA"/>
</dbReference>
<feature type="signal peptide" evidence="1">
    <location>
        <begin position="1"/>
        <end position="21"/>
    </location>
</feature>
<dbReference type="RefSeq" id="WP_077588150.1">
    <property type="nucleotide sequence ID" value="NZ_CP019640.1"/>
</dbReference>
<proteinExistence type="predicted"/>
<dbReference type="KEGG" id="pmar:B0X71_03540"/>
<dbReference type="OrthoDB" id="2430113at2"/>